<evidence type="ECO:0000256" key="4">
    <source>
        <dbReference type="SAM" id="Phobius"/>
    </source>
</evidence>
<dbReference type="AlphaFoldDB" id="A0A2V1JXM2"/>
<accession>A0A2V1JXM2</accession>
<feature type="domain" description="Major facilitator superfamily (MFS) profile" evidence="5">
    <location>
        <begin position="1"/>
        <end position="370"/>
    </location>
</feature>
<evidence type="ECO:0000259" key="5">
    <source>
        <dbReference type="PROSITE" id="PS50850"/>
    </source>
</evidence>
<feature type="transmembrane region" description="Helical" evidence="4">
    <location>
        <begin position="350"/>
        <end position="367"/>
    </location>
</feature>
<dbReference type="Pfam" id="PF07690">
    <property type="entry name" value="MFS_1"/>
    <property type="match status" value="1"/>
</dbReference>
<feature type="transmembrane region" description="Helical" evidence="4">
    <location>
        <begin position="230"/>
        <end position="248"/>
    </location>
</feature>
<dbReference type="EMBL" id="QETA01000011">
    <property type="protein sequence ID" value="PWF20888.1"/>
    <property type="molecule type" value="Genomic_DNA"/>
</dbReference>
<feature type="transmembrane region" description="Helical" evidence="4">
    <location>
        <begin position="316"/>
        <end position="338"/>
    </location>
</feature>
<dbReference type="Gene3D" id="1.20.1250.20">
    <property type="entry name" value="MFS general substrate transporter like domains"/>
    <property type="match status" value="2"/>
</dbReference>
<name>A0A2V1JXM2_9BURK</name>
<dbReference type="CDD" id="cd17477">
    <property type="entry name" value="MFS_YcaD_like"/>
    <property type="match status" value="1"/>
</dbReference>
<dbReference type="PANTHER" id="PTHR23521:SF3">
    <property type="entry name" value="MFS TRANSPORTER"/>
    <property type="match status" value="1"/>
</dbReference>
<keyword evidence="7" id="KW-1185">Reference proteome</keyword>
<dbReference type="InterPro" id="IPR036259">
    <property type="entry name" value="MFS_trans_sf"/>
</dbReference>
<dbReference type="SUPFAM" id="SSF103473">
    <property type="entry name" value="MFS general substrate transporter"/>
    <property type="match status" value="1"/>
</dbReference>
<dbReference type="InterPro" id="IPR047200">
    <property type="entry name" value="MFS_YcaD-like"/>
</dbReference>
<proteinExistence type="predicted"/>
<evidence type="ECO:0000313" key="7">
    <source>
        <dbReference type="Proteomes" id="UP000245212"/>
    </source>
</evidence>
<feature type="transmembrane region" description="Helical" evidence="4">
    <location>
        <begin position="36"/>
        <end position="55"/>
    </location>
</feature>
<feature type="transmembrane region" description="Helical" evidence="4">
    <location>
        <begin position="97"/>
        <end position="115"/>
    </location>
</feature>
<feature type="transmembrane region" description="Helical" evidence="4">
    <location>
        <begin position="197"/>
        <end position="218"/>
    </location>
</feature>
<dbReference type="InterPro" id="IPR011701">
    <property type="entry name" value="MFS"/>
</dbReference>
<comment type="caution">
    <text evidence="6">The sequence shown here is derived from an EMBL/GenBank/DDBJ whole genome shotgun (WGS) entry which is preliminary data.</text>
</comment>
<evidence type="ECO:0000256" key="3">
    <source>
        <dbReference type="ARBA" id="ARBA00023136"/>
    </source>
</evidence>
<feature type="transmembrane region" description="Helical" evidence="4">
    <location>
        <begin position="260"/>
        <end position="278"/>
    </location>
</feature>
<dbReference type="PANTHER" id="PTHR23521">
    <property type="entry name" value="TRANSPORTER MFS SUPERFAMILY"/>
    <property type="match status" value="1"/>
</dbReference>
<keyword evidence="1 4" id="KW-0812">Transmembrane</keyword>
<dbReference type="PROSITE" id="PS50850">
    <property type="entry name" value="MFS"/>
    <property type="match status" value="1"/>
</dbReference>
<sequence length="411" mass="44285">MLLGPLLGLFTITLGNGFISSLTSLRLDAAGVPDTMIGLVSSSYFVGLTLGAMFSDRLIARIGHIRAYSSFASLTAVTFLLQGMFSDPWAWLVFRLLNGWAIIGIYLVVESWLLLTGDKITRGRLLAVYMIALYGSGMLGQLGLGALNAWGETAPFIVAGMLSSLSVLPMVILPRALPETGNIEPLMPRHLLRMTPAGVIGCFGSGITIAAVYSLLPVYLQRVGMDIEQVGHLMACVIFGAMVLQYPVGRWSDKRDRQMVLLVLSALCAILSVLILLLPDRQTLLAVLLFLLGGGVFAVYPVAVSHSADRAVAGELVGVIQGLLLINSIGSVISPLIISPVMKHWGEAGFFWAFALVNVFMAMLFLWRRKAHPSPTSVAPFEAAAQMSPAGAEIRVTEELVQAAEEREQRE</sequence>
<keyword evidence="2 4" id="KW-1133">Transmembrane helix</keyword>
<keyword evidence="3 4" id="KW-0472">Membrane</keyword>
<gene>
    <name evidence="6" type="ORF">DD235_16535</name>
</gene>
<dbReference type="Proteomes" id="UP000245212">
    <property type="component" value="Unassembled WGS sequence"/>
</dbReference>
<dbReference type="InterPro" id="IPR020846">
    <property type="entry name" value="MFS_dom"/>
</dbReference>
<feature type="transmembrane region" description="Helical" evidence="4">
    <location>
        <begin position="156"/>
        <end position="177"/>
    </location>
</feature>
<evidence type="ECO:0000256" key="2">
    <source>
        <dbReference type="ARBA" id="ARBA00022989"/>
    </source>
</evidence>
<feature type="transmembrane region" description="Helical" evidence="4">
    <location>
        <begin position="67"/>
        <end position="85"/>
    </location>
</feature>
<dbReference type="GO" id="GO:0022857">
    <property type="term" value="F:transmembrane transporter activity"/>
    <property type="evidence" value="ECO:0007669"/>
    <property type="project" value="InterPro"/>
</dbReference>
<feature type="transmembrane region" description="Helical" evidence="4">
    <location>
        <begin position="127"/>
        <end position="150"/>
    </location>
</feature>
<organism evidence="6 7">
    <name type="scientific">Corticimicrobacter populi</name>
    <dbReference type="NCBI Taxonomy" id="2175229"/>
    <lineage>
        <taxon>Bacteria</taxon>
        <taxon>Pseudomonadati</taxon>
        <taxon>Pseudomonadota</taxon>
        <taxon>Betaproteobacteria</taxon>
        <taxon>Burkholderiales</taxon>
        <taxon>Alcaligenaceae</taxon>
        <taxon>Corticimicrobacter</taxon>
    </lineage>
</organism>
<evidence type="ECO:0000256" key="1">
    <source>
        <dbReference type="ARBA" id="ARBA00022692"/>
    </source>
</evidence>
<dbReference type="GO" id="GO:0005886">
    <property type="term" value="C:plasma membrane"/>
    <property type="evidence" value="ECO:0007669"/>
    <property type="project" value="TreeGrafter"/>
</dbReference>
<evidence type="ECO:0000313" key="6">
    <source>
        <dbReference type="EMBL" id="PWF20888.1"/>
    </source>
</evidence>
<reference evidence="7" key="1">
    <citation type="submission" date="2018-05" db="EMBL/GenBank/DDBJ databases">
        <authorList>
            <person name="Li Y."/>
        </authorList>
    </citation>
    <scope>NUCLEOTIDE SEQUENCE [LARGE SCALE GENOMIC DNA]</scope>
    <source>
        <strain evidence="7">3d-2-2</strain>
    </source>
</reference>
<protein>
    <submittedName>
        <fullName evidence="6">MFS transporter</fullName>
    </submittedName>
</protein>
<feature type="transmembrane region" description="Helical" evidence="4">
    <location>
        <begin position="284"/>
        <end position="304"/>
    </location>
</feature>